<dbReference type="RefSeq" id="WP_039611231.1">
    <property type="nucleotide sequence ID" value="NZ_JWIC01000008.1"/>
</dbReference>
<accession>A0A0C1QKN6</accession>
<comment type="PTM">
    <text evidence="7">Binds 1 heme group per subunit.</text>
</comment>
<dbReference type="Gene3D" id="1.20.120.10">
    <property type="entry name" value="Cytochrome c/b562"/>
    <property type="match status" value="1"/>
</dbReference>
<dbReference type="EMBL" id="JWIC01000008">
    <property type="protein sequence ID" value="KID55577.1"/>
    <property type="molecule type" value="Genomic_DNA"/>
</dbReference>
<dbReference type="PIRSF" id="PIRSF000027">
    <property type="entry name" value="Cytc_c_prime"/>
    <property type="match status" value="1"/>
</dbReference>
<dbReference type="InterPro" id="IPR002321">
    <property type="entry name" value="Cyt_c_II"/>
</dbReference>
<comment type="caution">
    <text evidence="9">The sequence shown here is derived from an EMBL/GenBank/DDBJ whole genome shotgun (WGS) entry which is preliminary data.</text>
</comment>
<evidence type="ECO:0000256" key="6">
    <source>
        <dbReference type="PIRSR" id="PIRSR000027-1"/>
    </source>
</evidence>
<keyword evidence="2 7" id="KW-0349">Heme</keyword>
<dbReference type="InterPro" id="IPR010980">
    <property type="entry name" value="Cyt_c/b562"/>
</dbReference>
<name>A0A0C1QKN6_9GAMM</name>
<dbReference type="GO" id="GO:0009055">
    <property type="term" value="F:electron transfer activity"/>
    <property type="evidence" value="ECO:0007669"/>
    <property type="project" value="InterPro"/>
</dbReference>
<evidence type="ECO:0000256" key="2">
    <source>
        <dbReference type="ARBA" id="ARBA00022617"/>
    </source>
</evidence>
<evidence type="ECO:0000313" key="10">
    <source>
        <dbReference type="Proteomes" id="UP000031327"/>
    </source>
</evidence>
<keyword evidence="1" id="KW-0813">Transport</keyword>
<feature type="chain" id="PRO_5002137287" evidence="8">
    <location>
        <begin position="21"/>
        <end position="149"/>
    </location>
</feature>
<keyword evidence="5 6" id="KW-0408">Iron</keyword>
<dbReference type="AlphaFoldDB" id="A0A0C1QKN6"/>
<dbReference type="OrthoDB" id="5520910at2"/>
<dbReference type="Pfam" id="PF01322">
    <property type="entry name" value="Cytochrom_C_2"/>
    <property type="match status" value="1"/>
</dbReference>
<evidence type="ECO:0000256" key="4">
    <source>
        <dbReference type="ARBA" id="ARBA00022982"/>
    </source>
</evidence>
<dbReference type="GO" id="GO:0022900">
    <property type="term" value="P:electron transport chain"/>
    <property type="evidence" value="ECO:0007669"/>
    <property type="project" value="InterPro"/>
</dbReference>
<gene>
    <name evidence="9" type="ORF">JF50_20520</name>
</gene>
<keyword evidence="8" id="KW-0732">Signal</keyword>
<feature type="binding site" description="covalent" evidence="7">
    <location>
        <position position="143"/>
    </location>
    <ligand>
        <name>heme c</name>
        <dbReference type="ChEBI" id="CHEBI:61717"/>
    </ligand>
</feature>
<feature type="binding site" description="covalent" evidence="7">
    <location>
        <position position="140"/>
    </location>
    <ligand>
        <name>heme c</name>
        <dbReference type="ChEBI" id="CHEBI:61717"/>
    </ligand>
</feature>
<dbReference type="Proteomes" id="UP000031327">
    <property type="component" value="Unassembled WGS sequence"/>
</dbReference>
<evidence type="ECO:0000256" key="7">
    <source>
        <dbReference type="PIRSR" id="PIRSR000027-2"/>
    </source>
</evidence>
<evidence type="ECO:0000256" key="8">
    <source>
        <dbReference type="SAM" id="SignalP"/>
    </source>
</evidence>
<evidence type="ECO:0000256" key="5">
    <source>
        <dbReference type="ARBA" id="ARBA00023004"/>
    </source>
</evidence>
<sequence length="149" mass="16549">MKKSLTLLTLLAGISLQVQADSMFEEKEDAIEYRKATFQLIRYQIGDMGDMLKGKVPFDAERFKQRAHNAAQLSGMPWEAFIAGSDKGDTSALPSVWSDRATFDKKAADFAQYAQALAVASESGDKKMIAPAFRNWAKGCKDCHKSFKD</sequence>
<dbReference type="SUPFAM" id="SSF47175">
    <property type="entry name" value="Cytochromes"/>
    <property type="match status" value="1"/>
</dbReference>
<dbReference type="InterPro" id="IPR012127">
    <property type="entry name" value="Cyt_c_prime"/>
</dbReference>
<dbReference type="GO" id="GO:0020037">
    <property type="term" value="F:heme binding"/>
    <property type="evidence" value="ECO:0007669"/>
    <property type="project" value="InterPro"/>
</dbReference>
<feature type="binding site" description="axial binding residue" evidence="6">
    <location>
        <position position="144"/>
    </location>
    <ligand>
        <name>heme c</name>
        <dbReference type="ChEBI" id="CHEBI:61717"/>
    </ligand>
    <ligandPart>
        <name>Fe</name>
        <dbReference type="ChEBI" id="CHEBI:18248"/>
    </ligandPart>
</feature>
<keyword evidence="4" id="KW-0249">Electron transport</keyword>
<dbReference type="GO" id="GO:0005506">
    <property type="term" value="F:iron ion binding"/>
    <property type="evidence" value="ECO:0007669"/>
    <property type="project" value="InterPro"/>
</dbReference>
<dbReference type="GO" id="GO:0042597">
    <property type="term" value="C:periplasmic space"/>
    <property type="evidence" value="ECO:0007669"/>
    <property type="project" value="InterPro"/>
</dbReference>
<protein>
    <submittedName>
        <fullName evidence="9">Cytochrome C</fullName>
    </submittedName>
</protein>
<evidence type="ECO:0000256" key="3">
    <source>
        <dbReference type="ARBA" id="ARBA00022723"/>
    </source>
</evidence>
<proteinExistence type="predicted"/>
<organism evidence="9 10">
    <name type="scientific">Pseudoalteromonas luteoviolacea</name>
    <dbReference type="NCBI Taxonomy" id="43657"/>
    <lineage>
        <taxon>Bacteria</taxon>
        <taxon>Pseudomonadati</taxon>
        <taxon>Pseudomonadota</taxon>
        <taxon>Gammaproteobacteria</taxon>
        <taxon>Alteromonadales</taxon>
        <taxon>Pseudoalteromonadaceae</taxon>
        <taxon>Pseudoalteromonas</taxon>
    </lineage>
</organism>
<reference evidence="9 10" key="1">
    <citation type="submission" date="2014-12" db="EMBL/GenBank/DDBJ databases">
        <title>Draft Genome Sequence of Pseudoalteromonas luteoviolacea HI1.</title>
        <authorList>
            <person name="Asahina A.Y."/>
            <person name="Hadfield M.G."/>
        </authorList>
    </citation>
    <scope>NUCLEOTIDE SEQUENCE [LARGE SCALE GENOMIC DNA]</scope>
    <source>
        <strain evidence="9 10">HI1</strain>
    </source>
</reference>
<evidence type="ECO:0000313" key="9">
    <source>
        <dbReference type="EMBL" id="KID55577.1"/>
    </source>
</evidence>
<evidence type="ECO:0000256" key="1">
    <source>
        <dbReference type="ARBA" id="ARBA00022448"/>
    </source>
</evidence>
<keyword evidence="3 6" id="KW-0479">Metal-binding</keyword>
<dbReference type="PROSITE" id="PS51009">
    <property type="entry name" value="CYTCII"/>
    <property type="match status" value="1"/>
</dbReference>
<feature type="signal peptide" evidence="8">
    <location>
        <begin position="1"/>
        <end position="20"/>
    </location>
</feature>